<dbReference type="Pfam" id="PF24035">
    <property type="entry name" value="DUF7344"/>
    <property type="match status" value="1"/>
</dbReference>
<dbReference type="InterPro" id="IPR055768">
    <property type="entry name" value="DUF7344"/>
</dbReference>
<dbReference type="Proteomes" id="UP000011680">
    <property type="component" value="Unassembled WGS sequence"/>
</dbReference>
<organism evidence="2 3">
    <name type="scientific">Halococcus thailandensis JCM 13552</name>
    <dbReference type="NCBI Taxonomy" id="1227457"/>
    <lineage>
        <taxon>Archaea</taxon>
        <taxon>Methanobacteriati</taxon>
        <taxon>Methanobacteriota</taxon>
        <taxon>Stenosarchaea group</taxon>
        <taxon>Halobacteria</taxon>
        <taxon>Halobacteriales</taxon>
        <taxon>Halococcaceae</taxon>
        <taxon>Halococcus</taxon>
    </lineage>
</organism>
<protein>
    <recommendedName>
        <fullName evidence="1">DUF7344 domain-containing protein</fullName>
    </recommendedName>
</protein>
<evidence type="ECO:0000313" key="3">
    <source>
        <dbReference type="Proteomes" id="UP000011680"/>
    </source>
</evidence>
<evidence type="ECO:0000259" key="1">
    <source>
        <dbReference type="Pfam" id="PF24035"/>
    </source>
</evidence>
<accession>M0NFB1</accession>
<proteinExistence type="predicted"/>
<evidence type="ECO:0000313" key="2">
    <source>
        <dbReference type="EMBL" id="EMA56662.1"/>
    </source>
</evidence>
<keyword evidence="3" id="KW-1185">Reference proteome</keyword>
<reference evidence="2 3" key="1">
    <citation type="journal article" date="2014" name="PLoS Genet.">
        <title>Phylogenetically driven sequencing of extremely halophilic archaea reveals strategies for static and dynamic osmo-response.</title>
        <authorList>
            <person name="Becker E.A."/>
            <person name="Seitzer P.M."/>
            <person name="Tritt A."/>
            <person name="Larsen D."/>
            <person name="Krusor M."/>
            <person name="Yao A.I."/>
            <person name="Wu D."/>
            <person name="Madern D."/>
            <person name="Eisen J.A."/>
            <person name="Darling A.E."/>
            <person name="Facciotti M.T."/>
        </authorList>
    </citation>
    <scope>NUCLEOTIDE SEQUENCE [LARGE SCALE GENOMIC DNA]</scope>
    <source>
        <strain evidence="2 3">JCM 13552</strain>
    </source>
</reference>
<name>M0NFB1_9EURY</name>
<sequence>MDMRDLAPTIAAQQPFGVNDEWTATHLERIAVSNGRRRDALQCLGRFVYPVELRTLAAHTVAIRNDLSVDTVEADATERMAIQLHHLDIPVLSASGLLAYDAESRLVVYTATDVMNQYASESVSEPRQFSAL</sequence>
<dbReference type="AlphaFoldDB" id="M0NFB1"/>
<comment type="caution">
    <text evidence="2">The sequence shown here is derived from an EMBL/GenBank/DDBJ whole genome shotgun (WGS) entry which is preliminary data.</text>
</comment>
<gene>
    <name evidence="2" type="ORF">C451_01155</name>
</gene>
<dbReference type="EMBL" id="AOMF01000025">
    <property type="protein sequence ID" value="EMA56662.1"/>
    <property type="molecule type" value="Genomic_DNA"/>
</dbReference>
<feature type="domain" description="DUF7344" evidence="1">
    <location>
        <begin position="32"/>
        <end position="107"/>
    </location>
</feature>